<dbReference type="InterPro" id="IPR002123">
    <property type="entry name" value="Plipid/glycerol_acylTrfase"/>
</dbReference>
<dbReference type="SUPFAM" id="SSF69593">
    <property type="entry name" value="Glycerol-3-phosphate (1)-acyltransferase"/>
    <property type="match status" value="1"/>
</dbReference>
<dbReference type="PANTHER" id="PTHR31605">
    <property type="entry name" value="GLYCEROL-3-PHOSPHATE O-ACYLTRANSFERASE 1"/>
    <property type="match status" value="1"/>
</dbReference>
<keyword evidence="1" id="KW-1133">Transmembrane helix</keyword>
<feature type="domain" description="Phospholipid/glycerol acyltransferase" evidence="2">
    <location>
        <begin position="35"/>
        <end position="160"/>
    </location>
</feature>
<keyword evidence="1" id="KW-0472">Membrane</keyword>
<keyword evidence="4" id="KW-1185">Reference proteome</keyword>
<feature type="transmembrane region" description="Helical" evidence="1">
    <location>
        <begin position="247"/>
        <end position="273"/>
    </location>
</feature>
<dbReference type="PANTHER" id="PTHR31605:SF0">
    <property type="entry name" value="GLYCEROL-3-PHOSPHATE O-ACYLTRANSFERASE 1"/>
    <property type="match status" value="1"/>
</dbReference>
<comment type="caution">
    <text evidence="3">The sequence shown here is derived from an EMBL/GenBank/DDBJ whole genome shotgun (WGS) entry which is preliminary data.</text>
</comment>
<dbReference type="EMBL" id="BMKK01000014">
    <property type="protein sequence ID" value="GGD79051.1"/>
    <property type="molecule type" value="Genomic_DNA"/>
</dbReference>
<reference evidence="3" key="2">
    <citation type="submission" date="2020-09" db="EMBL/GenBank/DDBJ databases">
        <authorList>
            <person name="Sun Q."/>
            <person name="Zhou Y."/>
        </authorList>
    </citation>
    <scope>NUCLEOTIDE SEQUENCE</scope>
    <source>
        <strain evidence="3">CGMCC 1.15958</strain>
    </source>
</reference>
<dbReference type="GO" id="GO:0008654">
    <property type="term" value="P:phospholipid biosynthetic process"/>
    <property type="evidence" value="ECO:0007669"/>
    <property type="project" value="TreeGrafter"/>
</dbReference>
<feature type="transmembrane region" description="Helical" evidence="1">
    <location>
        <begin position="221"/>
        <end position="240"/>
    </location>
</feature>
<gene>
    <name evidence="3" type="ORF">GCM10011514_48890</name>
</gene>
<dbReference type="Proteomes" id="UP000609064">
    <property type="component" value="Unassembled WGS sequence"/>
</dbReference>
<evidence type="ECO:0000259" key="2">
    <source>
        <dbReference type="SMART" id="SM00563"/>
    </source>
</evidence>
<accession>A0A916Z7L2</accession>
<dbReference type="AlphaFoldDB" id="A0A916Z7L2"/>
<proteinExistence type="predicted"/>
<protein>
    <recommendedName>
        <fullName evidence="2">Phospholipid/glycerol acyltransferase domain-containing protein</fullName>
    </recommendedName>
</protein>
<evidence type="ECO:0000313" key="4">
    <source>
        <dbReference type="Proteomes" id="UP000609064"/>
    </source>
</evidence>
<keyword evidence="1" id="KW-0812">Transmembrane</keyword>
<dbReference type="InterPro" id="IPR052744">
    <property type="entry name" value="GPAT/DAPAT"/>
</dbReference>
<dbReference type="SMART" id="SM00563">
    <property type="entry name" value="PlsC"/>
    <property type="match status" value="1"/>
</dbReference>
<dbReference type="GO" id="GO:0004366">
    <property type="term" value="F:glycerol-3-phosphate O-acyltransferase activity"/>
    <property type="evidence" value="ECO:0007669"/>
    <property type="project" value="TreeGrafter"/>
</dbReference>
<dbReference type="RefSeq" id="WP_188770452.1">
    <property type="nucleotide sequence ID" value="NZ_BMKK01000014.1"/>
</dbReference>
<evidence type="ECO:0000313" key="3">
    <source>
        <dbReference type="EMBL" id="GGD79051.1"/>
    </source>
</evidence>
<dbReference type="GO" id="GO:0016287">
    <property type="term" value="F:glycerone-phosphate O-acyltransferase activity"/>
    <property type="evidence" value="ECO:0007669"/>
    <property type="project" value="TreeGrafter"/>
</dbReference>
<name>A0A916Z7L2_9BACT</name>
<evidence type="ECO:0000256" key="1">
    <source>
        <dbReference type="SAM" id="Phobius"/>
    </source>
</evidence>
<organism evidence="3 4">
    <name type="scientific">Emticicia aquatilis</name>
    <dbReference type="NCBI Taxonomy" id="1537369"/>
    <lineage>
        <taxon>Bacteria</taxon>
        <taxon>Pseudomonadati</taxon>
        <taxon>Bacteroidota</taxon>
        <taxon>Cytophagia</taxon>
        <taxon>Cytophagales</taxon>
        <taxon>Leadbetterellaceae</taxon>
        <taxon>Emticicia</taxon>
    </lineage>
</organism>
<dbReference type="Pfam" id="PF01553">
    <property type="entry name" value="Acyltransferase"/>
    <property type="match status" value="1"/>
</dbReference>
<sequence>MLYYILRPFVTFLLKFFIKRIKNTGLENIPKSGAVMLASTHANSFFDAVLLCCTLDRRIWSLARGDVFKKSLAKKALSSLFMMPVHRLSEGKEHLGDNDETFKKCIELFKQGEMVLIFSEGLCTNQTKLLPLKKGTGRLAQKAWGDEISLTVIPVAITYNTFTTYGKVINLSFGEAIQKADLPNPAEDGVFLRRFNEVLTEKLNQILSWNFPKLSPAQAPLFTLGYITHFPAIWLATFISKKLTRGIVFFDSITIGLMIVLMPLYWLIMFFVVRTFCSLL</sequence>
<reference evidence="3" key="1">
    <citation type="journal article" date="2014" name="Int. J. Syst. Evol. Microbiol.">
        <title>Complete genome sequence of Corynebacterium casei LMG S-19264T (=DSM 44701T), isolated from a smear-ripened cheese.</title>
        <authorList>
            <consortium name="US DOE Joint Genome Institute (JGI-PGF)"/>
            <person name="Walter F."/>
            <person name="Albersmeier A."/>
            <person name="Kalinowski J."/>
            <person name="Ruckert C."/>
        </authorList>
    </citation>
    <scope>NUCLEOTIDE SEQUENCE</scope>
    <source>
        <strain evidence="3">CGMCC 1.15958</strain>
    </source>
</reference>